<organism evidence="1 2">
    <name type="scientific">Trichonephila inaurata madagascariensis</name>
    <dbReference type="NCBI Taxonomy" id="2747483"/>
    <lineage>
        <taxon>Eukaryota</taxon>
        <taxon>Metazoa</taxon>
        <taxon>Ecdysozoa</taxon>
        <taxon>Arthropoda</taxon>
        <taxon>Chelicerata</taxon>
        <taxon>Arachnida</taxon>
        <taxon>Araneae</taxon>
        <taxon>Araneomorphae</taxon>
        <taxon>Entelegynae</taxon>
        <taxon>Araneoidea</taxon>
        <taxon>Nephilidae</taxon>
        <taxon>Trichonephila</taxon>
        <taxon>Trichonephila inaurata</taxon>
    </lineage>
</organism>
<gene>
    <name evidence="1" type="ORF">TNIN_426541</name>
</gene>
<dbReference type="EMBL" id="BMAV01008129">
    <property type="protein sequence ID" value="GFY51492.1"/>
    <property type="molecule type" value="Genomic_DNA"/>
</dbReference>
<name>A0A8X6XF18_9ARAC</name>
<dbReference type="OrthoDB" id="10447968at2759"/>
<proteinExistence type="predicted"/>
<evidence type="ECO:0000313" key="2">
    <source>
        <dbReference type="Proteomes" id="UP000886998"/>
    </source>
</evidence>
<dbReference type="AlphaFoldDB" id="A0A8X6XF18"/>
<accession>A0A8X6XF18</accession>
<sequence>MVGRLKGLLIDVEYHAHNHFVTVYLEGIQSFQRKKLHGRLTNRRRSHCNATRRSFKTVFKRVLTTVFWLLKQTHKLPQGLKDTTTHRLCDGV</sequence>
<reference evidence="1" key="1">
    <citation type="submission" date="2020-08" db="EMBL/GenBank/DDBJ databases">
        <title>Multicomponent nature underlies the extraordinary mechanical properties of spider dragline silk.</title>
        <authorList>
            <person name="Kono N."/>
            <person name="Nakamura H."/>
            <person name="Mori M."/>
            <person name="Yoshida Y."/>
            <person name="Ohtoshi R."/>
            <person name="Malay A.D."/>
            <person name="Moran D.A.P."/>
            <person name="Tomita M."/>
            <person name="Numata K."/>
            <person name="Arakawa K."/>
        </authorList>
    </citation>
    <scope>NUCLEOTIDE SEQUENCE</scope>
</reference>
<evidence type="ECO:0000313" key="1">
    <source>
        <dbReference type="EMBL" id="GFY51492.1"/>
    </source>
</evidence>
<protein>
    <submittedName>
        <fullName evidence="1">Uncharacterized protein</fullName>
    </submittedName>
</protein>
<dbReference type="Proteomes" id="UP000886998">
    <property type="component" value="Unassembled WGS sequence"/>
</dbReference>
<comment type="caution">
    <text evidence="1">The sequence shown here is derived from an EMBL/GenBank/DDBJ whole genome shotgun (WGS) entry which is preliminary data.</text>
</comment>
<keyword evidence="2" id="KW-1185">Reference proteome</keyword>